<accession>A0A239DX11</accession>
<dbReference type="AlphaFoldDB" id="A0A239DX11"/>
<sequence>MIWPHPRLERNPLYTTLMAEQMAAQVAHEAIQMNAVVVTRIPAIYRGYAVTLMEL</sequence>
<dbReference type="EMBL" id="FZNR01000014">
    <property type="protein sequence ID" value="SNS37036.1"/>
    <property type="molecule type" value="Genomic_DNA"/>
</dbReference>
<protein>
    <submittedName>
        <fullName evidence="1">Uncharacterized protein</fullName>
    </submittedName>
</protein>
<proteinExistence type="predicted"/>
<evidence type="ECO:0000313" key="1">
    <source>
        <dbReference type="EMBL" id="SNS37036.1"/>
    </source>
</evidence>
<reference evidence="1 2" key="1">
    <citation type="submission" date="2017-06" db="EMBL/GenBank/DDBJ databases">
        <authorList>
            <person name="Kim H.J."/>
            <person name="Triplett B.A."/>
        </authorList>
    </citation>
    <scope>NUCLEOTIDE SEQUENCE [LARGE SCALE GENOMIC DNA]</scope>
    <source>
        <strain evidence="1 2">DSM 43151</strain>
    </source>
</reference>
<organism evidence="1 2">
    <name type="scientific">Actinoplanes regularis</name>
    <dbReference type="NCBI Taxonomy" id="52697"/>
    <lineage>
        <taxon>Bacteria</taxon>
        <taxon>Bacillati</taxon>
        <taxon>Actinomycetota</taxon>
        <taxon>Actinomycetes</taxon>
        <taxon>Micromonosporales</taxon>
        <taxon>Micromonosporaceae</taxon>
        <taxon>Actinoplanes</taxon>
    </lineage>
</organism>
<name>A0A239DX11_9ACTN</name>
<dbReference type="Proteomes" id="UP000198415">
    <property type="component" value="Unassembled WGS sequence"/>
</dbReference>
<keyword evidence="2" id="KW-1185">Reference proteome</keyword>
<gene>
    <name evidence="1" type="ORF">SAMN06264365_114145</name>
</gene>
<evidence type="ECO:0000313" key="2">
    <source>
        <dbReference type="Proteomes" id="UP000198415"/>
    </source>
</evidence>